<sequence length="99" mass="10920">MVLPKCDAYCLRIVILEILMGKFPSQYPTNAKGGTNLVQWARSAISEGRASELLDPGIVTDTSSLRKIIMLLHIGAARTESDPEKPLDMMEAVCRIEET</sequence>
<reference evidence="2" key="1">
    <citation type="journal article" date="2023" name="Front. Plant Sci.">
        <title>Chromosomal-level genome assembly of Melastoma candidum provides insights into trichome evolution.</title>
        <authorList>
            <person name="Zhong Y."/>
            <person name="Wu W."/>
            <person name="Sun C."/>
            <person name="Zou P."/>
            <person name="Liu Y."/>
            <person name="Dai S."/>
            <person name="Zhou R."/>
        </authorList>
    </citation>
    <scope>NUCLEOTIDE SEQUENCE [LARGE SCALE GENOMIC DNA]</scope>
</reference>
<organism evidence="1 2">
    <name type="scientific">Melastoma candidum</name>
    <dbReference type="NCBI Taxonomy" id="119954"/>
    <lineage>
        <taxon>Eukaryota</taxon>
        <taxon>Viridiplantae</taxon>
        <taxon>Streptophyta</taxon>
        <taxon>Embryophyta</taxon>
        <taxon>Tracheophyta</taxon>
        <taxon>Spermatophyta</taxon>
        <taxon>Magnoliopsida</taxon>
        <taxon>eudicotyledons</taxon>
        <taxon>Gunneridae</taxon>
        <taxon>Pentapetalae</taxon>
        <taxon>rosids</taxon>
        <taxon>malvids</taxon>
        <taxon>Myrtales</taxon>
        <taxon>Melastomataceae</taxon>
        <taxon>Melastomatoideae</taxon>
        <taxon>Melastomateae</taxon>
        <taxon>Melastoma</taxon>
    </lineage>
</organism>
<name>A0ACB9N2D0_9MYRT</name>
<keyword evidence="2" id="KW-1185">Reference proteome</keyword>
<evidence type="ECO:0000313" key="1">
    <source>
        <dbReference type="EMBL" id="KAI4330715.1"/>
    </source>
</evidence>
<dbReference type="Proteomes" id="UP001057402">
    <property type="component" value="Chromosome 8"/>
</dbReference>
<protein>
    <submittedName>
        <fullName evidence="1">Uncharacterized protein</fullName>
    </submittedName>
</protein>
<proteinExistence type="predicted"/>
<accession>A0ACB9N2D0</accession>
<gene>
    <name evidence="1" type="ORF">MLD38_028975</name>
</gene>
<evidence type="ECO:0000313" key="2">
    <source>
        <dbReference type="Proteomes" id="UP001057402"/>
    </source>
</evidence>
<comment type="caution">
    <text evidence="1">The sequence shown here is derived from an EMBL/GenBank/DDBJ whole genome shotgun (WGS) entry which is preliminary data.</text>
</comment>
<dbReference type="EMBL" id="CM042887">
    <property type="protein sequence ID" value="KAI4330715.1"/>
    <property type="molecule type" value="Genomic_DNA"/>
</dbReference>